<dbReference type="AlphaFoldDB" id="A0AAE1NMJ4"/>
<accession>A0AAE1NMJ4</accession>
<organism evidence="1 2">
    <name type="scientific">Petrolisthes manimaculis</name>
    <dbReference type="NCBI Taxonomy" id="1843537"/>
    <lineage>
        <taxon>Eukaryota</taxon>
        <taxon>Metazoa</taxon>
        <taxon>Ecdysozoa</taxon>
        <taxon>Arthropoda</taxon>
        <taxon>Crustacea</taxon>
        <taxon>Multicrustacea</taxon>
        <taxon>Malacostraca</taxon>
        <taxon>Eumalacostraca</taxon>
        <taxon>Eucarida</taxon>
        <taxon>Decapoda</taxon>
        <taxon>Pleocyemata</taxon>
        <taxon>Anomura</taxon>
        <taxon>Galatheoidea</taxon>
        <taxon>Porcellanidae</taxon>
        <taxon>Petrolisthes</taxon>
    </lineage>
</organism>
<evidence type="ECO:0000313" key="1">
    <source>
        <dbReference type="EMBL" id="KAK4291865.1"/>
    </source>
</evidence>
<proteinExistence type="predicted"/>
<dbReference type="Proteomes" id="UP001292094">
    <property type="component" value="Unassembled WGS sequence"/>
</dbReference>
<evidence type="ECO:0000313" key="2">
    <source>
        <dbReference type="Proteomes" id="UP001292094"/>
    </source>
</evidence>
<protein>
    <submittedName>
        <fullName evidence="1">Uncharacterized protein</fullName>
    </submittedName>
</protein>
<reference evidence="1" key="1">
    <citation type="submission" date="2023-11" db="EMBL/GenBank/DDBJ databases">
        <title>Genome assemblies of two species of porcelain crab, Petrolisthes cinctipes and Petrolisthes manimaculis (Anomura: Porcellanidae).</title>
        <authorList>
            <person name="Angst P."/>
        </authorList>
    </citation>
    <scope>NUCLEOTIDE SEQUENCE</scope>
    <source>
        <strain evidence="1">PB745_02</strain>
        <tissue evidence="1">Gill</tissue>
    </source>
</reference>
<comment type="caution">
    <text evidence="1">The sequence shown here is derived from an EMBL/GenBank/DDBJ whole genome shotgun (WGS) entry which is preliminary data.</text>
</comment>
<dbReference type="EMBL" id="JAWZYT010005017">
    <property type="protein sequence ID" value="KAK4291865.1"/>
    <property type="molecule type" value="Genomic_DNA"/>
</dbReference>
<sequence length="109" mass="12384">MILSTCSFLARNFGKEARVKELPSSSKMVMLEYQMRATNCEALKPVVNNCRRPIEARLVLPHRRRQRVFNTYHNAHSTTSFSGISPVWGHTNGDTADDCGIRETEDITD</sequence>
<keyword evidence="2" id="KW-1185">Reference proteome</keyword>
<name>A0AAE1NMJ4_9EUCA</name>
<gene>
    <name evidence="1" type="ORF">Pmani_035333</name>
</gene>